<dbReference type="Proteomes" id="UP001060336">
    <property type="component" value="Chromosome"/>
</dbReference>
<feature type="domain" description="EamA" evidence="2">
    <location>
        <begin position="158"/>
        <end position="293"/>
    </location>
</feature>
<dbReference type="Pfam" id="PF00892">
    <property type="entry name" value="EamA"/>
    <property type="match status" value="2"/>
</dbReference>
<keyword evidence="1" id="KW-0812">Transmembrane</keyword>
<evidence type="ECO:0000259" key="2">
    <source>
        <dbReference type="Pfam" id="PF00892"/>
    </source>
</evidence>
<keyword evidence="1" id="KW-0472">Membrane</keyword>
<dbReference type="PANTHER" id="PTHR22911">
    <property type="entry name" value="ACYL-MALONYL CONDENSING ENZYME-RELATED"/>
    <property type="match status" value="1"/>
</dbReference>
<protein>
    <submittedName>
        <fullName evidence="3">DMT family transporter</fullName>
    </submittedName>
</protein>
<organism evidence="3 4">
    <name type="scientific">Nisaea acidiphila</name>
    <dbReference type="NCBI Taxonomy" id="1862145"/>
    <lineage>
        <taxon>Bacteria</taxon>
        <taxon>Pseudomonadati</taxon>
        <taxon>Pseudomonadota</taxon>
        <taxon>Alphaproteobacteria</taxon>
        <taxon>Rhodospirillales</taxon>
        <taxon>Thalassobaculaceae</taxon>
        <taxon>Nisaea</taxon>
    </lineage>
</organism>
<reference evidence="3" key="1">
    <citation type="submission" date="2022-08" db="EMBL/GenBank/DDBJ databases">
        <title>Nisaea acidiphila sp. nov., isolated from a marine algal debris and emended description of the genus Nisaea Urios et al. 2008.</title>
        <authorList>
            <person name="Kwon K."/>
        </authorList>
    </citation>
    <scope>NUCLEOTIDE SEQUENCE</scope>
    <source>
        <strain evidence="3">MEBiC11861</strain>
    </source>
</reference>
<evidence type="ECO:0000313" key="3">
    <source>
        <dbReference type="EMBL" id="UUX50980.1"/>
    </source>
</evidence>
<feature type="transmembrane region" description="Helical" evidence="1">
    <location>
        <begin position="79"/>
        <end position="96"/>
    </location>
</feature>
<feature type="transmembrane region" description="Helical" evidence="1">
    <location>
        <begin position="102"/>
        <end position="122"/>
    </location>
</feature>
<feature type="transmembrane region" description="Helical" evidence="1">
    <location>
        <begin position="152"/>
        <end position="174"/>
    </location>
</feature>
<evidence type="ECO:0000313" key="4">
    <source>
        <dbReference type="Proteomes" id="UP001060336"/>
    </source>
</evidence>
<evidence type="ECO:0000256" key="1">
    <source>
        <dbReference type="SAM" id="Phobius"/>
    </source>
</evidence>
<dbReference type="GO" id="GO:0016020">
    <property type="term" value="C:membrane"/>
    <property type="evidence" value="ECO:0007669"/>
    <property type="project" value="InterPro"/>
</dbReference>
<proteinExistence type="predicted"/>
<dbReference type="AlphaFoldDB" id="A0A9J7AXJ8"/>
<dbReference type="SUPFAM" id="SSF103481">
    <property type="entry name" value="Multidrug resistance efflux transporter EmrE"/>
    <property type="match status" value="2"/>
</dbReference>
<feature type="domain" description="EamA" evidence="2">
    <location>
        <begin position="16"/>
        <end position="146"/>
    </location>
</feature>
<name>A0A9J7AXJ8_9PROT</name>
<feature type="transmembrane region" description="Helical" evidence="1">
    <location>
        <begin position="186"/>
        <end position="207"/>
    </location>
</feature>
<dbReference type="PANTHER" id="PTHR22911:SF103">
    <property type="entry name" value="BLR2811 PROTEIN"/>
    <property type="match status" value="1"/>
</dbReference>
<dbReference type="InterPro" id="IPR037185">
    <property type="entry name" value="EmrE-like"/>
</dbReference>
<dbReference type="InterPro" id="IPR000620">
    <property type="entry name" value="EamA_dom"/>
</dbReference>
<gene>
    <name evidence="3" type="ORF">NUH88_04635</name>
</gene>
<keyword evidence="1" id="KW-1133">Transmembrane helix</keyword>
<dbReference type="RefSeq" id="WP_257770245.1">
    <property type="nucleotide sequence ID" value="NZ_CP102480.1"/>
</dbReference>
<feature type="transmembrane region" description="Helical" evidence="1">
    <location>
        <begin position="253"/>
        <end position="273"/>
    </location>
</feature>
<feature type="transmembrane region" description="Helical" evidence="1">
    <location>
        <begin position="47"/>
        <end position="67"/>
    </location>
</feature>
<keyword evidence="4" id="KW-1185">Reference proteome</keyword>
<feature type="transmembrane region" description="Helical" evidence="1">
    <location>
        <begin position="129"/>
        <end position="146"/>
    </location>
</feature>
<sequence length="299" mass="31181">MKSIPVSIESRNRNLSGAALLSGSVALMALQDALIKLMSTALPLGQIFLLRSMLVLPLLVLVARANAKDLRAALRPAPMLRGLCLTLMYLSLYSVLQVLPLATLAAGFYTGPLFITLLAALVLKEPVGIRSWTAVGIGFAGVLVLLRPGSGSFAAAALVPVLSGFCYAVAAILARSRCRTDAPVSLALALNLNLLIAGALMLGAGTLGPKMNPLPGWTEMSAVDWQLVAMLAVLMVGIGMGLAAAYQHAEPSVVASFDYSYLIFASLLGYYLFAETPDMPTFAGMGLIASAGLLSIAKT</sequence>
<dbReference type="KEGG" id="naci:NUH88_04635"/>
<feature type="transmembrane region" description="Helical" evidence="1">
    <location>
        <begin position="227"/>
        <end position="246"/>
    </location>
</feature>
<feature type="transmembrane region" description="Helical" evidence="1">
    <location>
        <begin position="279"/>
        <end position="297"/>
    </location>
</feature>
<accession>A0A9J7AXJ8</accession>
<dbReference type="EMBL" id="CP102480">
    <property type="protein sequence ID" value="UUX50980.1"/>
    <property type="molecule type" value="Genomic_DNA"/>
</dbReference>